<dbReference type="Proteomes" id="UP001642360">
    <property type="component" value="Unassembled WGS sequence"/>
</dbReference>
<dbReference type="Gene3D" id="3.40.50.1110">
    <property type="entry name" value="SGNH hydrolase"/>
    <property type="match status" value="1"/>
</dbReference>
<keyword evidence="2" id="KW-0812">Transmembrane</keyword>
<keyword evidence="4" id="KW-1185">Reference proteome</keyword>
<dbReference type="PANTHER" id="PTHR22835:SF677">
    <property type="entry name" value="ACETYLAJMALAN ESTERASE-LIKE"/>
    <property type="match status" value="1"/>
</dbReference>
<protein>
    <submittedName>
        <fullName evidence="3">Uncharacterized protein</fullName>
    </submittedName>
</protein>
<dbReference type="InterPro" id="IPR036514">
    <property type="entry name" value="SGNH_hydro_sf"/>
</dbReference>
<sequence>MAKLQPVNIDPPKPKPIFEVNMTTLINMTDDDLKAREGHKLWELALQNMASAIFCIGLILFSLLLLPCEAHETIQPFEYIYQFGDSLADTGNLIRQSATTGKTVAAAHLPYGESFPGWATGRWSDGLLIIDFVAAPTTEKDPIERKRRKGISHSRYDPNAFDLSITEQNRIGCNEAKPITHLHIKKGKLNRLFATWAAVSMLVASYLTLLTGFPVFPDGLELIAIESAVDAIEVEGLSAISPALERALVAIESEYLIFWVLAVNQIE</sequence>
<reference evidence="3 4" key="1">
    <citation type="submission" date="2024-02" db="EMBL/GenBank/DDBJ databases">
        <authorList>
            <person name="Vignale AGUSTIN F."/>
            <person name="Sosa J E."/>
            <person name="Modenutti C."/>
        </authorList>
    </citation>
    <scope>NUCLEOTIDE SEQUENCE [LARGE SCALE GENOMIC DNA]</scope>
</reference>
<dbReference type="PANTHER" id="PTHR22835">
    <property type="entry name" value="ZINC FINGER FYVE DOMAIN CONTAINING PROTEIN"/>
    <property type="match status" value="1"/>
</dbReference>
<comment type="similarity">
    <text evidence="1">Belongs to the 'GDSL' lipolytic enzyme family.</text>
</comment>
<evidence type="ECO:0000313" key="4">
    <source>
        <dbReference type="Proteomes" id="UP001642360"/>
    </source>
</evidence>
<evidence type="ECO:0000256" key="1">
    <source>
        <dbReference type="ARBA" id="ARBA00008668"/>
    </source>
</evidence>
<feature type="transmembrane region" description="Helical" evidence="2">
    <location>
        <begin position="44"/>
        <end position="66"/>
    </location>
</feature>
<organism evidence="3 4">
    <name type="scientific">Ilex paraguariensis</name>
    <name type="common">yerba mate</name>
    <dbReference type="NCBI Taxonomy" id="185542"/>
    <lineage>
        <taxon>Eukaryota</taxon>
        <taxon>Viridiplantae</taxon>
        <taxon>Streptophyta</taxon>
        <taxon>Embryophyta</taxon>
        <taxon>Tracheophyta</taxon>
        <taxon>Spermatophyta</taxon>
        <taxon>Magnoliopsida</taxon>
        <taxon>eudicotyledons</taxon>
        <taxon>Gunneridae</taxon>
        <taxon>Pentapetalae</taxon>
        <taxon>asterids</taxon>
        <taxon>campanulids</taxon>
        <taxon>Aquifoliales</taxon>
        <taxon>Aquifoliaceae</taxon>
        <taxon>Ilex</taxon>
    </lineage>
</organism>
<dbReference type="AlphaFoldDB" id="A0ABC8SV61"/>
<evidence type="ECO:0000313" key="3">
    <source>
        <dbReference type="EMBL" id="CAK9158607.1"/>
    </source>
</evidence>
<name>A0ABC8SV61_9AQUA</name>
<gene>
    <name evidence="3" type="ORF">ILEXP_LOCUS27266</name>
</gene>
<accession>A0ABC8SV61</accession>
<evidence type="ECO:0000256" key="2">
    <source>
        <dbReference type="SAM" id="Phobius"/>
    </source>
</evidence>
<keyword evidence="2" id="KW-1133">Transmembrane helix</keyword>
<proteinExistence type="inferred from homology"/>
<comment type="caution">
    <text evidence="3">The sequence shown here is derived from an EMBL/GenBank/DDBJ whole genome shotgun (WGS) entry which is preliminary data.</text>
</comment>
<feature type="transmembrane region" description="Helical" evidence="2">
    <location>
        <begin position="192"/>
        <end position="213"/>
    </location>
</feature>
<dbReference type="EMBL" id="CAUOFW020003215">
    <property type="protein sequence ID" value="CAK9158607.1"/>
    <property type="molecule type" value="Genomic_DNA"/>
</dbReference>
<keyword evidence="2" id="KW-0472">Membrane</keyword>